<dbReference type="OrthoDB" id="330526at2"/>
<gene>
    <name evidence="2" type="ORF">EHQ64_15265</name>
</gene>
<reference evidence="2" key="1">
    <citation type="journal article" date="2019" name="PLoS Negl. Trop. Dis.">
        <title>Revisiting the worldwide diversity of Leptospira species in the environment.</title>
        <authorList>
            <person name="Vincent A.T."/>
            <person name="Schiettekatte O."/>
            <person name="Bourhy P."/>
            <person name="Veyrier F.J."/>
            <person name="Picardeau M."/>
        </authorList>
    </citation>
    <scope>NUCLEOTIDE SEQUENCE [LARGE SCALE GENOMIC DNA]</scope>
    <source>
        <strain evidence="2">201702455</strain>
    </source>
</reference>
<feature type="compositionally biased region" description="Basic and acidic residues" evidence="1">
    <location>
        <begin position="59"/>
        <end position="73"/>
    </location>
</feature>
<evidence type="ECO:0000313" key="2">
    <source>
        <dbReference type="EMBL" id="TGL59452.1"/>
    </source>
</evidence>
<feature type="region of interest" description="Disordered" evidence="1">
    <location>
        <begin position="41"/>
        <end position="73"/>
    </location>
</feature>
<dbReference type="AlphaFoldDB" id="A0A4R9K189"/>
<dbReference type="RefSeq" id="WP_135650668.1">
    <property type="nucleotide sequence ID" value="NZ_RQGF01000030.1"/>
</dbReference>
<evidence type="ECO:0000313" key="3">
    <source>
        <dbReference type="Proteomes" id="UP000297762"/>
    </source>
</evidence>
<keyword evidence="3" id="KW-1185">Reference proteome</keyword>
<sequence length="139" mass="15356">MGSGSKKTIGAVLAFGFILQILCVSVYSLTGNCPVKMSYSENQEKKENLPPCHKTQNSSKEKESSSNECCPKDKSVASVDLTKILDWERILLQKVFLSLLITEFSSPEIVSENVILNSSYIILPSDQSFSLSTLQVFLI</sequence>
<organism evidence="2 3">
    <name type="scientific">Leptospira sarikeiensis</name>
    <dbReference type="NCBI Taxonomy" id="2484943"/>
    <lineage>
        <taxon>Bacteria</taxon>
        <taxon>Pseudomonadati</taxon>
        <taxon>Spirochaetota</taxon>
        <taxon>Spirochaetia</taxon>
        <taxon>Leptospirales</taxon>
        <taxon>Leptospiraceae</taxon>
        <taxon>Leptospira</taxon>
    </lineage>
</organism>
<comment type="caution">
    <text evidence="2">The sequence shown here is derived from an EMBL/GenBank/DDBJ whole genome shotgun (WGS) entry which is preliminary data.</text>
</comment>
<accession>A0A4R9K189</accession>
<protein>
    <submittedName>
        <fullName evidence="2">Uncharacterized protein</fullName>
    </submittedName>
</protein>
<dbReference type="Proteomes" id="UP000297762">
    <property type="component" value="Unassembled WGS sequence"/>
</dbReference>
<name>A0A4R9K189_9LEPT</name>
<evidence type="ECO:0000256" key="1">
    <source>
        <dbReference type="SAM" id="MobiDB-lite"/>
    </source>
</evidence>
<proteinExistence type="predicted"/>
<dbReference type="EMBL" id="RQGF01000030">
    <property type="protein sequence ID" value="TGL59452.1"/>
    <property type="molecule type" value="Genomic_DNA"/>
</dbReference>